<sequence>MGESFNPVEYAKQCIKEKVDASFPSELVKATIPMEGLIEITGVSRSTLETKYVSQPEFYKLQVNEGKKRLWLYPEIRDAWREIKINEKNDEVTI</sequence>
<dbReference type="EMBL" id="JAEEGA010000002">
    <property type="protein sequence ID" value="MBP1040405.1"/>
    <property type="molecule type" value="Genomic_DNA"/>
</dbReference>
<organism evidence="1 2">
    <name type="scientific">Vagococcus allomyrinae</name>
    <dbReference type="NCBI Taxonomy" id="2794353"/>
    <lineage>
        <taxon>Bacteria</taxon>
        <taxon>Bacillati</taxon>
        <taxon>Bacillota</taxon>
        <taxon>Bacilli</taxon>
        <taxon>Lactobacillales</taxon>
        <taxon>Enterococcaceae</taxon>
        <taxon>Vagococcus</taxon>
    </lineage>
</organism>
<dbReference type="Proteomes" id="UP000674938">
    <property type="component" value="Unassembled WGS sequence"/>
</dbReference>
<accession>A0A940P962</accession>
<dbReference type="RefSeq" id="WP_209525315.1">
    <property type="nucleotide sequence ID" value="NZ_JAEEGA010000002.1"/>
</dbReference>
<gene>
    <name evidence="1" type="ORF">I6N95_05190</name>
</gene>
<protein>
    <submittedName>
        <fullName evidence="1">Uncharacterized protein</fullName>
    </submittedName>
</protein>
<comment type="caution">
    <text evidence="1">The sequence shown here is derived from an EMBL/GenBank/DDBJ whole genome shotgun (WGS) entry which is preliminary data.</text>
</comment>
<proteinExistence type="predicted"/>
<dbReference type="AlphaFoldDB" id="A0A940P962"/>
<evidence type="ECO:0000313" key="1">
    <source>
        <dbReference type="EMBL" id="MBP1040405.1"/>
    </source>
</evidence>
<reference evidence="1" key="1">
    <citation type="submission" date="2020-12" db="EMBL/GenBank/DDBJ databases">
        <title>Vagococcus allomyrinae sp. nov. and Enterococcus lavae sp. nov., isolated from the larvae of Allomyrina dichotoma.</title>
        <authorList>
            <person name="Lee S.D."/>
        </authorList>
    </citation>
    <scope>NUCLEOTIDE SEQUENCE</scope>
    <source>
        <strain evidence="1">BWB3-3</strain>
    </source>
</reference>
<evidence type="ECO:0000313" key="2">
    <source>
        <dbReference type="Proteomes" id="UP000674938"/>
    </source>
</evidence>
<name>A0A940P962_9ENTE</name>
<keyword evidence="2" id="KW-1185">Reference proteome</keyword>